<dbReference type="GO" id="GO:0003972">
    <property type="term" value="F:RNA ligase (ATP) activity"/>
    <property type="evidence" value="ECO:0007669"/>
    <property type="project" value="TreeGrafter"/>
</dbReference>
<sequence>MPATRITVALNANRTQKTPLLVPASASLDPSALNSIHTLVFNTARSKLRLKKPKRIFVASLGTELLAEQDWRDTLKDDVIFLVSAGEEYIGLRKENNPDANPDCPVYVLAQDAPVDELAIAQLKSTAQELPGMVLATGQPDLCPGTKYPVGAVFVSQNWIHPPLIGSDIGCGMAWYKTKLSRHQVEGERGKRIAEKLQGLEGPWRTSVDRENWLQDKSGNCSAGKEWDASVGTIGRGNHFAEIQVVESIELAEQEKIGLRPDDVILLVHSGSRGYGADILKKYTAGSHVSLKEGNESMRLYMAEHDQAIRWAKANRDLIAVRFLACLEPGEEAWQSGRNAPTNGATIDSSIISQTKAMIRERRVVDISHNNVERVKWPPSSQAQSAPAQPMVEEVADIPTIAMYGKDDDETKQNYVYIHRKGAAPTWDAHTDVPLSILPLPGSRGTPTLMLKPTFSGHTNWGRNNALSLAHGSGRSMSRNKALSSLSAKYKKSSALLERSSRGGTWVICDEKDLVYEEAPEAYKDVYAVGRDLEHEEAARIVGLCEPRISYKVRDYIDFEMR</sequence>
<dbReference type="SUPFAM" id="SSF103365">
    <property type="entry name" value="Hypothetical protein PH1602"/>
    <property type="match status" value="1"/>
</dbReference>
<keyword evidence="5 9" id="KW-0342">GTP-binding</keyword>
<accession>A0A9P9E4J8</accession>
<dbReference type="InterPro" id="IPR001233">
    <property type="entry name" value="RtcB"/>
</dbReference>
<dbReference type="GO" id="GO:0046872">
    <property type="term" value="F:metal ion binding"/>
    <property type="evidence" value="ECO:0007669"/>
    <property type="project" value="UniProtKB-KW"/>
</dbReference>
<keyword evidence="4 9" id="KW-0547">Nucleotide-binding</keyword>
<dbReference type="GO" id="GO:0005525">
    <property type="term" value="F:GTP binding"/>
    <property type="evidence" value="ECO:0007669"/>
    <property type="project" value="UniProtKB-KW"/>
</dbReference>
<keyword evidence="6 10" id="KW-0464">Manganese</keyword>
<dbReference type="PANTHER" id="PTHR11118">
    <property type="entry name" value="RNA-SPLICING LIGASE RTCB HOMOLOG"/>
    <property type="match status" value="1"/>
</dbReference>
<dbReference type="GO" id="GO:0170057">
    <property type="term" value="F:RNA ligase (GTP) activity"/>
    <property type="evidence" value="ECO:0007669"/>
    <property type="project" value="UniProtKB-EC"/>
</dbReference>
<evidence type="ECO:0000256" key="5">
    <source>
        <dbReference type="ARBA" id="ARBA00023134"/>
    </source>
</evidence>
<organism evidence="11 12">
    <name type="scientific">Dendryphion nanum</name>
    <dbReference type="NCBI Taxonomy" id="256645"/>
    <lineage>
        <taxon>Eukaryota</taxon>
        <taxon>Fungi</taxon>
        <taxon>Dikarya</taxon>
        <taxon>Ascomycota</taxon>
        <taxon>Pezizomycotina</taxon>
        <taxon>Dothideomycetes</taxon>
        <taxon>Pleosporomycetidae</taxon>
        <taxon>Pleosporales</taxon>
        <taxon>Torulaceae</taxon>
        <taxon>Dendryphion</taxon>
    </lineage>
</organism>
<evidence type="ECO:0000256" key="1">
    <source>
        <dbReference type="ARBA" id="ARBA00012726"/>
    </source>
</evidence>
<comment type="cofactor">
    <cofactor evidence="10">
        <name>Mn(2+)</name>
        <dbReference type="ChEBI" id="CHEBI:29035"/>
    </cofactor>
    <text evidence="10">Binds 2 manganese ions per subunit.</text>
</comment>
<evidence type="ECO:0000313" key="11">
    <source>
        <dbReference type="EMBL" id="KAH7130612.1"/>
    </source>
</evidence>
<evidence type="ECO:0000256" key="4">
    <source>
        <dbReference type="ARBA" id="ARBA00022741"/>
    </source>
</evidence>
<dbReference type="Pfam" id="PF01139">
    <property type="entry name" value="RtcB"/>
    <property type="match status" value="3"/>
</dbReference>
<protein>
    <recommendedName>
        <fullName evidence="1">3'-phosphate/5'-hydroxy nucleic acid ligase</fullName>
        <ecNumber evidence="1">6.5.1.8</ecNumber>
    </recommendedName>
</protein>
<reference evidence="11" key="1">
    <citation type="journal article" date="2021" name="Nat. Commun.">
        <title>Genetic determinants of endophytism in the Arabidopsis root mycobiome.</title>
        <authorList>
            <person name="Mesny F."/>
            <person name="Miyauchi S."/>
            <person name="Thiergart T."/>
            <person name="Pickel B."/>
            <person name="Atanasova L."/>
            <person name="Karlsson M."/>
            <person name="Huettel B."/>
            <person name="Barry K.W."/>
            <person name="Haridas S."/>
            <person name="Chen C."/>
            <person name="Bauer D."/>
            <person name="Andreopoulos W."/>
            <person name="Pangilinan J."/>
            <person name="LaButti K."/>
            <person name="Riley R."/>
            <person name="Lipzen A."/>
            <person name="Clum A."/>
            <person name="Drula E."/>
            <person name="Henrissat B."/>
            <person name="Kohler A."/>
            <person name="Grigoriev I.V."/>
            <person name="Martin F.M."/>
            <person name="Hacquard S."/>
        </authorList>
    </citation>
    <scope>NUCLEOTIDE SEQUENCE</scope>
    <source>
        <strain evidence="11">MPI-CAGE-CH-0243</strain>
    </source>
</reference>
<dbReference type="GO" id="GO:0006396">
    <property type="term" value="P:RNA processing"/>
    <property type="evidence" value="ECO:0007669"/>
    <property type="project" value="InterPro"/>
</dbReference>
<dbReference type="PANTHER" id="PTHR11118:SF1">
    <property type="entry name" value="RNA-SPLICING LIGASE RTCB HOMOLOG"/>
    <property type="match status" value="1"/>
</dbReference>
<evidence type="ECO:0000256" key="3">
    <source>
        <dbReference type="ARBA" id="ARBA00022723"/>
    </source>
</evidence>
<feature type="binding site" evidence="10">
    <location>
        <position position="269"/>
    </location>
    <ligand>
        <name>Mn(2+)</name>
        <dbReference type="ChEBI" id="CHEBI:29035"/>
        <label>2</label>
    </ligand>
</feature>
<evidence type="ECO:0000256" key="7">
    <source>
        <dbReference type="ARBA" id="ARBA00047746"/>
    </source>
</evidence>
<keyword evidence="3 10" id="KW-0479">Metal-binding</keyword>
<evidence type="ECO:0000256" key="10">
    <source>
        <dbReference type="PIRSR" id="PIRSR601233-3"/>
    </source>
</evidence>
<comment type="catalytic activity">
    <reaction evidence="7">
        <text>a 3'-end 3'-phospho-ribonucleotide-RNA + a 5'-end dephospho-ribonucleoside-RNA + GTP = a ribonucleotidyl-ribonucleotide-RNA + GMP + diphosphate</text>
        <dbReference type="Rhea" id="RHEA:68076"/>
        <dbReference type="Rhea" id="RHEA-COMP:10463"/>
        <dbReference type="Rhea" id="RHEA-COMP:13936"/>
        <dbReference type="Rhea" id="RHEA-COMP:17355"/>
        <dbReference type="ChEBI" id="CHEBI:33019"/>
        <dbReference type="ChEBI" id="CHEBI:37565"/>
        <dbReference type="ChEBI" id="CHEBI:58115"/>
        <dbReference type="ChEBI" id="CHEBI:83062"/>
        <dbReference type="ChEBI" id="CHEBI:138284"/>
        <dbReference type="ChEBI" id="CHEBI:173118"/>
        <dbReference type="EC" id="6.5.1.8"/>
    </reaction>
</comment>
<keyword evidence="12" id="KW-1185">Reference proteome</keyword>
<dbReference type="Proteomes" id="UP000700596">
    <property type="component" value="Unassembled WGS sequence"/>
</dbReference>
<evidence type="ECO:0000256" key="2">
    <source>
        <dbReference type="ARBA" id="ARBA00022598"/>
    </source>
</evidence>
<dbReference type="EMBL" id="JAGMWT010000004">
    <property type="protein sequence ID" value="KAH7130612.1"/>
    <property type="molecule type" value="Genomic_DNA"/>
</dbReference>
<name>A0A9P9E4J8_9PLEO</name>
<dbReference type="Gene3D" id="3.90.1860.10">
    <property type="entry name" value="tRNA-splicing ligase RtcB"/>
    <property type="match status" value="1"/>
</dbReference>
<evidence type="ECO:0000256" key="6">
    <source>
        <dbReference type="ARBA" id="ARBA00023211"/>
    </source>
</evidence>
<feature type="active site" description="GMP-histidine intermediate" evidence="8">
    <location>
        <position position="471"/>
    </location>
</feature>
<feature type="binding site" evidence="10">
    <location>
        <position position="239"/>
    </location>
    <ligand>
        <name>Mn(2+)</name>
        <dbReference type="ChEBI" id="CHEBI:29035"/>
        <label>1</label>
    </ligand>
</feature>
<dbReference type="InterPro" id="IPR036025">
    <property type="entry name" value="RtcB-like_sf"/>
</dbReference>
<evidence type="ECO:0000256" key="9">
    <source>
        <dbReference type="PIRSR" id="PIRSR601233-2"/>
    </source>
</evidence>
<dbReference type="AlphaFoldDB" id="A0A9P9E4J8"/>
<dbReference type="EC" id="6.5.1.8" evidence="1"/>
<dbReference type="OrthoDB" id="10249697at2759"/>
<comment type="caution">
    <text evidence="11">The sequence shown here is derived from an EMBL/GenBank/DDBJ whole genome shotgun (WGS) entry which is preliminary data.</text>
</comment>
<evidence type="ECO:0000313" key="12">
    <source>
        <dbReference type="Proteomes" id="UP000700596"/>
    </source>
</evidence>
<keyword evidence="2 11" id="KW-0436">Ligase</keyword>
<feature type="binding site" evidence="9">
    <location>
        <begin position="238"/>
        <end position="242"/>
    </location>
    <ligand>
        <name>GMP</name>
        <dbReference type="ChEBI" id="CHEBI:58115"/>
    </ligand>
</feature>
<proteinExistence type="predicted"/>
<gene>
    <name evidence="11" type="ORF">B0J11DRAFT_256708</name>
</gene>
<evidence type="ECO:0000256" key="8">
    <source>
        <dbReference type="PIRSR" id="PIRSR601233-1"/>
    </source>
</evidence>
<feature type="binding site" evidence="9">
    <location>
        <begin position="471"/>
        <end position="474"/>
    </location>
    <ligand>
        <name>GMP</name>
        <dbReference type="ChEBI" id="CHEBI:58115"/>
    </ligand>
</feature>